<dbReference type="HOGENOM" id="CLU_238511_0_0_1"/>
<dbReference type="FunCoup" id="E3N8E2">
    <property type="interactions" value="574"/>
</dbReference>
<name>E3N8E2_CAERE</name>
<gene>
    <name evidence="2" type="ORF">CRE_19960</name>
</gene>
<dbReference type="eggNOG" id="ENOG502T3KQ">
    <property type="taxonomic scope" value="Eukaryota"/>
</dbReference>
<sequence>MIGRKRFKKEIPVPLTPEDRMNKSKAPCVMFDCPPKSAPPVYGYSLNRKARDGSKFECLSPHSDSRHSLGNNFFFSRPNSPYDQYFSQNIFDSDRIDYAVRQNKNSEVVGRLDTVKSVGSGKNRSTLEKKLSNTPRKVYQFGTPPRDGFKTFEMFVPRSPDQPHSFAGYSKLLYSGYPKILAAKRLQDMSALGINGHFENLFTTPSKKNEPSTARSSTHKEQTIGSGSTLNSTYVEDDQLANANSQIMDLLRKKETRSALETAKLSRKHQGQLQSSQHKKKELGNAEKRLQMILALDQAASLVKRNQNMTILNSATLIDIDQEKEDIIGLDKFSESDFSKSELEKSNVGTGIVLPKENQDSSIHAKPSAVVDNDICSASAVQTSPAKEDALIEAEKRMQAYLMAKSAQTTPMTSGTAFNRFTSDMSTKADKVPHITSEGIETLETVSNKLPMPYVMDQLNQNTTDDSRKPETGDSLLCSPVKDDEFADAHRRMMEFLKTKGNKNGGKTFRTSSTGNEVKNMIRPIFQEPAVVLSEKNSEEPQLGQAEDSELEKAAERMQKFLVSKQTGPAGKPVRQNFLSAGTSLCENNTIMMNNKVTSETSEAIGCASLETGLSTSAGISLSGNNRKTAIIQGTLQTSPAKEDALLEAEKRMQAFLATKQARLADKKILEPTTVDLVRNTGTSISQQTDTFPECNPKQPQVNQGDSSIDVDNTAKQVPCKTTNATSAPLTSISLRGINTNQPKLNQAEDSELEEAAKRMQIFLASKQPIPAVTRNIILAASAQSQTSNAKIGLQETPDSETRDFLSAGGTLCKNNTIVMNCKVTSETSPAITEASLEVGSSVLAKTPMVGSNRKTAIIQGTSQTSPAKEDAILEAEKRMRAFLAAKQAKSADKKLSEPTTGDLVRNANTSISQQSVRFSECSSKHLKGNQDANLNDVDNTVKQEPCKTINVTSAPLTALNQQEINTNQPKLNQAEDSELAEAAKRMQAFLASKQATPVGKQDINVTKLIPTKPIHTEPAAVDTVIKANEQLESVIAKPSTDKTELELAKITDNKTHGSSAFAGKSQDGNYQKTAVIQGTSRSSPAKEDAILEAAKRMQAFLAAKQTKSAEMKLLEPVKLAVNCLPADKAEKTAKPLDTGMTVKNKLPLPLVLDHNNENSTTEGKNLDIEDSLLCSPVKDDEFANAHKRMMEFLKTKGNKNGGKTFQTSSTGNEVRTVDAPTFQEPAGGSNRETAIIQGTFQTSPAKEDAICEAEKRMQAFFAAKQSKSADMKLTEPTTEDLVTNTETPISQQTDTFLDCNPKQLTGNQGENVDDVDSTAKQKLCKTTNVTSAPLSAISLQGISTNQPKLNQAEDSELEKAAKRMQKFLASKQPIPADTRNIIVAASVQSQTCSVATDIQSDKVEKSAKLLGAGVTTSPAKNTEIEEASKKMLEFLVKKKTAAIMTPVPVVTGITPKSCATPSALMPIVPILLNPVPLLETVKNTTIATPEKLKTVSYIIKLHFISIENLYYQNVAEENDQMTPIGKGESERDARVSTPTRFISSPELSIPSTPIQSPEKPVAAEIEVKQVVVVQPPPSSPPIVMPGDPMWLAQQMAMLFGHPMLIQPCIEDKPKVVEAVVPLLSLPVNCEAVSNALTKIEVTKRLNEIQSHTSCQLTIHHSTPKKSCLRKPDLFDNVPDYISHAKTPCQTPMKLQFEKKTRPPKPIYNRRERLRRQPINLIFPGRAKKSVKFQCEANLISKEPTYDEVVNGGGSGFKILSIVDYNTNTVCYPKYIPPSDFCRK</sequence>
<dbReference type="OMA" id="ITIACKI"/>
<protein>
    <submittedName>
        <fullName evidence="2">Uncharacterized protein</fullName>
    </submittedName>
</protein>
<reference evidence="2" key="1">
    <citation type="submission" date="2007-07" db="EMBL/GenBank/DDBJ databases">
        <title>PCAP assembly of the Caenorhabditis remanei genome.</title>
        <authorList>
            <consortium name="The Caenorhabditis remanei Sequencing Consortium"/>
            <person name="Wilson R.K."/>
        </authorList>
    </citation>
    <scope>NUCLEOTIDE SEQUENCE [LARGE SCALE GENOMIC DNA]</scope>
    <source>
        <strain evidence="2">PB4641</strain>
    </source>
</reference>
<organism evidence="3">
    <name type="scientific">Caenorhabditis remanei</name>
    <name type="common">Caenorhabditis vulgaris</name>
    <dbReference type="NCBI Taxonomy" id="31234"/>
    <lineage>
        <taxon>Eukaryota</taxon>
        <taxon>Metazoa</taxon>
        <taxon>Ecdysozoa</taxon>
        <taxon>Nematoda</taxon>
        <taxon>Chromadorea</taxon>
        <taxon>Rhabditida</taxon>
        <taxon>Rhabditina</taxon>
        <taxon>Rhabditomorpha</taxon>
        <taxon>Rhabditoidea</taxon>
        <taxon>Rhabditidae</taxon>
        <taxon>Peloderinae</taxon>
        <taxon>Caenorhabditis</taxon>
    </lineage>
</organism>
<dbReference type="Proteomes" id="UP000008281">
    <property type="component" value="Unassembled WGS sequence"/>
</dbReference>
<dbReference type="EMBL" id="DS268556">
    <property type="protein sequence ID" value="EFO89423.1"/>
    <property type="molecule type" value="Genomic_DNA"/>
</dbReference>
<feature type="compositionally biased region" description="Polar residues" evidence="1">
    <location>
        <begin position="201"/>
        <end position="216"/>
    </location>
</feature>
<feature type="region of interest" description="Disordered" evidence="1">
    <location>
        <begin position="199"/>
        <end position="231"/>
    </location>
</feature>
<evidence type="ECO:0000256" key="1">
    <source>
        <dbReference type="SAM" id="MobiDB-lite"/>
    </source>
</evidence>
<accession>E3N8E2</accession>
<dbReference type="OrthoDB" id="5884642at2759"/>
<evidence type="ECO:0000313" key="3">
    <source>
        <dbReference type="Proteomes" id="UP000008281"/>
    </source>
</evidence>
<feature type="region of interest" description="Disordered" evidence="1">
    <location>
        <begin position="259"/>
        <end position="281"/>
    </location>
</feature>
<proteinExistence type="predicted"/>
<keyword evidence="3" id="KW-1185">Reference proteome</keyword>
<dbReference type="InParanoid" id="E3N8E2"/>
<evidence type="ECO:0000313" key="2">
    <source>
        <dbReference type="EMBL" id="EFO89423.1"/>
    </source>
</evidence>